<sequence length="521" mass="54654">MRLDASILGLVTWLGAATASPGDSQYATLATPTKAVSSNSLVAFTLPTNSAMSHMIGPASSKITWSVMKVEIRVTKAMLFVNESGTTRPVAFAAPTGTATTSPKDTKSWHDKHGGPVKSAEPPDSTDDASEYDHQIHGGSFFEKDKSVEARQQSLLNILGDFRSGSGSVTLDPSAYENYNALERRMFLALYWYDQASEKSGRSYTMPFAMVKSNTDPATLVKLASDLGQNGELPVMSEGTTDATDTDPQSSQVPGPPLTGQFPTGAATDSPASAATNSGGTGETQSGGSGGGGSSLNSGAIAGIVVGAVIGVLLIASALAYFLCFRRRASKRHIHGDVGYASDSGAAGMIAREKDMPGVNHSPSSAYADDNGHLHNHGNESTNYSNQDERGVPTGVGAHQQSRDSLAQNDYLYNNSNGDQGVASNRHSAIGMAVSGAGSTEQNSADNRRERTRSVGGVPAGRTSHQTSRPASEARSPSRYAHLIEEGMTEDEIRRLEDEERQLDAAIEDAGRHGGGGRPNK</sequence>
<accession>A0ABR2JN33</accession>
<feature type="transmembrane region" description="Helical" evidence="2">
    <location>
        <begin position="300"/>
        <end position="324"/>
    </location>
</feature>
<dbReference type="CDD" id="cd12087">
    <property type="entry name" value="TM_EGFR-like"/>
    <property type="match status" value="1"/>
</dbReference>
<feature type="signal peptide" evidence="3">
    <location>
        <begin position="1"/>
        <end position="19"/>
    </location>
</feature>
<feature type="region of interest" description="Disordered" evidence="1">
    <location>
        <begin position="436"/>
        <end position="521"/>
    </location>
</feature>
<proteinExistence type="predicted"/>
<evidence type="ECO:0000313" key="5">
    <source>
        <dbReference type="Proteomes" id="UP001390339"/>
    </source>
</evidence>
<feature type="compositionally biased region" description="Polar residues" evidence="1">
    <location>
        <begin position="238"/>
        <end position="253"/>
    </location>
</feature>
<feature type="region of interest" description="Disordered" evidence="1">
    <location>
        <begin position="230"/>
        <end position="293"/>
    </location>
</feature>
<name>A0ABR2JN33_9PEZI</name>
<reference evidence="4 5" key="1">
    <citation type="journal article" date="2024" name="IMA Fungus">
        <title>Apiospora arundinis, a panoply of carbohydrate-active enzymes and secondary metabolites.</title>
        <authorList>
            <person name="Sorensen T."/>
            <person name="Petersen C."/>
            <person name="Muurmann A.T."/>
            <person name="Christiansen J.V."/>
            <person name="Brundto M.L."/>
            <person name="Overgaard C.K."/>
            <person name="Boysen A.T."/>
            <person name="Wollenberg R.D."/>
            <person name="Larsen T.O."/>
            <person name="Sorensen J.L."/>
            <person name="Nielsen K.L."/>
            <person name="Sondergaard T.E."/>
        </authorList>
    </citation>
    <scope>NUCLEOTIDE SEQUENCE [LARGE SCALE GENOMIC DNA]</scope>
    <source>
        <strain evidence="4 5">AAU 773</strain>
    </source>
</reference>
<gene>
    <name evidence="4" type="ORF">PGQ11_001398</name>
</gene>
<evidence type="ECO:0000256" key="3">
    <source>
        <dbReference type="SAM" id="SignalP"/>
    </source>
</evidence>
<keyword evidence="2" id="KW-0812">Transmembrane</keyword>
<keyword evidence="2" id="KW-0472">Membrane</keyword>
<feature type="region of interest" description="Disordered" evidence="1">
    <location>
        <begin position="91"/>
        <end position="132"/>
    </location>
</feature>
<evidence type="ECO:0000256" key="2">
    <source>
        <dbReference type="SAM" id="Phobius"/>
    </source>
</evidence>
<protein>
    <submittedName>
        <fullName evidence="4">Transporter C36.03c</fullName>
    </submittedName>
</protein>
<evidence type="ECO:0000313" key="4">
    <source>
        <dbReference type="EMBL" id="KAK8880104.1"/>
    </source>
</evidence>
<feature type="region of interest" description="Disordered" evidence="1">
    <location>
        <begin position="355"/>
        <end position="402"/>
    </location>
</feature>
<evidence type="ECO:0000256" key="1">
    <source>
        <dbReference type="SAM" id="MobiDB-lite"/>
    </source>
</evidence>
<keyword evidence="3" id="KW-0732">Signal</keyword>
<dbReference type="EMBL" id="JAPCWZ010000001">
    <property type="protein sequence ID" value="KAK8880104.1"/>
    <property type="molecule type" value="Genomic_DNA"/>
</dbReference>
<feature type="compositionally biased region" description="Low complexity" evidence="1">
    <location>
        <begin position="468"/>
        <end position="479"/>
    </location>
</feature>
<feature type="compositionally biased region" description="Basic and acidic residues" evidence="1">
    <location>
        <begin position="104"/>
        <end position="114"/>
    </location>
</feature>
<keyword evidence="5" id="KW-1185">Reference proteome</keyword>
<keyword evidence="2" id="KW-1133">Transmembrane helix</keyword>
<feature type="chain" id="PRO_5045519078" evidence="3">
    <location>
        <begin position="20"/>
        <end position="521"/>
    </location>
</feature>
<dbReference type="PANTHER" id="PTHR16861">
    <property type="entry name" value="GLYCOPROTEIN 38"/>
    <property type="match status" value="1"/>
</dbReference>
<organism evidence="4 5">
    <name type="scientific">Apiospora arundinis</name>
    <dbReference type="NCBI Taxonomy" id="335852"/>
    <lineage>
        <taxon>Eukaryota</taxon>
        <taxon>Fungi</taxon>
        <taxon>Dikarya</taxon>
        <taxon>Ascomycota</taxon>
        <taxon>Pezizomycotina</taxon>
        <taxon>Sordariomycetes</taxon>
        <taxon>Xylariomycetidae</taxon>
        <taxon>Amphisphaeriales</taxon>
        <taxon>Apiosporaceae</taxon>
        <taxon>Apiospora</taxon>
    </lineage>
</organism>
<feature type="compositionally biased region" description="Gly residues" evidence="1">
    <location>
        <begin position="279"/>
        <end position="293"/>
    </location>
</feature>
<dbReference type="PANTHER" id="PTHR16861:SF4">
    <property type="entry name" value="SH3 DOMAIN PROTEIN (AFU_ORTHOLOGUE AFUA_1G13610)"/>
    <property type="match status" value="1"/>
</dbReference>
<comment type="caution">
    <text evidence="4">The sequence shown here is derived from an EMBL/GenBank/DDBJ whole genome shotgun (WGS) entry which is preliminary data.</text>
</comment>
<dbReference type="Proteomes" id="UP001390339">
    <property type="component" value="Unassembled WGS sequence"/>
</dbReference>